<dbReference type="InterPro" id="IPR004244">
    <property type="entry name" value="Transposase_22"/>
</dbReference>
<accession>A0A5F8HBM4</accession>
<keyword evidence="5" id="KW-1185">Reference proteome</keyword>
<dbReference type="Pfam" id="PF02994">
    <property type="entry name" value="Transposase_22"/>
    <property type="match status" value="1"/>
</dbReference>
<reference evidence="4" key="2">
    <citation type="submission" date="2025-08" db="UniProtKB">
        <authorList>
            <consortium name="Ensembl"/>
        </authorList>
    </citation>
    <scope>IDENTIFICATION</scope>
</reference>
<dbReference type="AlphaFoldDB" id="A0A5F8HBM4"/>
<dbReference type="GO" id="GO:0032197">
    <property type="term" value="P:retrotransposition"/>
    <property type="evidence" value="ECO:0000318"/>
    <property type="project" value="GO_Central"/>
</dbReference>
<feature type="coiled-coil region" evidence="1">
    <location>
        <begin position="70"/>
        <end position="153"/>
    </location>
</feature>
<evidence type="ECO:0000313" key="5">
    <source>
        <dbReference type="Proteomes" id="UP000002280"/>
    </source>
</evidence>
<dbReference type="GeneTree" id="ENSGT01050000244818"/>
<feature type="domain" description="L1 transposable element RRM" evidence="3">
    <location>
        <begin position="156"/>
        <end position="252"/>
    </location>
</feature>
<dbReference type="GO" id="GO:1990904">
    <property type="term" value="C:ribonucleoprotein complex"/>
    <property type="evidence" value="ECO:0000318"/>
    <property type="project" value="GO_Central"/>
</dbReference>
<evidence type="ECO:0000259" key="3">
    <source>
        <dbReference type="Pfam" id="PF02994"/>
    </source>
</evidence>
<reference evidence="4 5" key="1">
    <citation type="journal article" date="2007" name="Nature">
        <title>Genome of the marsupial Monodelphis domestica reveals innovation in non-coding sequences.</title>
        <authorList>
            <person name="Mikkelsen T.S."/>
            <person name="Wakefield M.J."/>
            <person name="Aken B."/>
            <person name="Amemiya C.T."/>
            <person name="Chang J.L."/>
            <person name="Duke S."/>
            <person name="Garber M."/>
            <person name="Gentles A.J."/>
            <person name="Goodstadt L."/>
            <person name="Heger A."/>
            <person name="Jurka J."/>
            <person name="Kamal M."/>
            <person name="Mauceli E."/>
            <person name="Searle S.M."/>
            <person name="Sharpe T."/>
            <person name="Baker M.L."/>
            <person name="Batzer M.A."/>
            <person name="Benos P.V."/>
            <person name="Belov K."/>
            <person name="Clamp M."/>
            <person name="Cook A."/>
            <person name="Cuff J."/>
            <person name="Das R."/>
            <person name="Davidow L."/>
            <person name="Deakin J.E."/>
            <person name="Fazzari M.J."/>
            <person name="Glass J.L."/>
            <person name="Grabherr M."/>
            <person name="Greally J.M."/>
            <person name="Gu W."/>
            <person name="Hore T.A."/>
            <person name="Huttley G.A."/>
            <person name="Kleber M."/>
            <person name="Jirtle R.L."/>
            <person name="Koina E."/>
            <person name="Lee J.T."/>
            <person name="Mahony S."/>
            <person name="Marra M.A."/>
            <person name="Miller R.D."/>
            <person name="Nicholls R.D."/>
            <person name="Oda M."/>
            <person name="Papenfuss A.T."/>
            <person name="Parra Z.E."/>
            <person name="Pollock D.D."/>
            <person name="Ray D.A."/>
            <person name="Schein J.E."/>
            <person name="Speed T.P."/>
            <person name="Thompson K."/>
            <person name="VandeBerg J.L."/>
            <person name="Wade C.M."/>
            <person name="Walker J.A."/>
            <person name="Waters P.D."/>
            <person name="Webber C."/>
            <person name="Weidman J.R."/>
            <person name="Xie X."/>
            <person name="Zody M.C."/>
            <person name="Baldwin J."/>
            <person name="Abdouelleil A."/>
            <person name="Abdulkadir J."/>
            <person name="Abebe A."/>
            <person name="Abera B."/>
            <person name="Abreu J."/>
            <person name="Acer S.C."/>
            <person name="Aftuck L."/>
            <person name="Alexander A."/>
            <person name="An P."/>
            <person name="Anderson E."/>
            <person name="Anderson S."/>
            <person name="Arachi H."/>
            <person name="Azer M."/>
            <person name="Bachantsang P."/>
            <person name="Barry A."/>
            <person name="Bayul T."/>
            <person name="Berlin A."/>
            <person name="Bessette D."/>
            <person name="Bloom T."/>
            <person name="Bloom T."/>
            <person name="Boguslavskiy L."/>
            <person name="Bonnet C."/>
            <person name="Boukhgalter B."/>
            <person name="Bourzgui I."/>
            <person name="Brown A."/>
            <person name="Cahill P."/>
            <person name="Channer S."/>
            <person name="Cheshatsang Y."/>
            <person name="Chuda L."/>
            <person name="Citroen M."/>
            <person name="Collymore A."/>
            <person name="Cooke P."/>
            <person name="Costello M."/>
            <person name="D'Aco K."/>
            <person name="Daza R."/>
            <person name="De Haan G."/>
            <person name="DeGray S."/>
            <person name="DeMaso C."/>
            <person name="Dhargay N."/>
            <person name="Dooley K."/>
            <person name="Dooley E."/>
            <person name="Doricent M."/>
            <person name="Dorje P."/>
            <person name="Dorjee K."/>
            <person name="Dupes A."/>
            <person name="Elong R."/>
            <person name="Falk J."/>
            <person name="Farina A."/>
            <person name="Faro S."/>
            <person name="Ferguson D."/>
            <person name="Fisher S."/>
            <person name="Foley C.D."/>
            <person name="Franke A."/>
            <person name="Friedrich D."/>
            <person name="Gadbois L."/>
            <person name="Gearin G."/>
            <person name="Gearin C.R."/>
            <person name="Giannoukos G."/>
            <person name="Goode T."/>
            <person name="Graham J."/>
            <person name="Grandbois E."/>
            <person name="Grewal S."/>
            <person name="Gyaltsen K."/>
            <person name="Hafez N."/>
            <person name="Hagos B."/>
            <person name="Hall J."/>
            <person name="Henson C."/>
            <person name="Hollinger A."/>
            <person name="Honan T."/>
            <person name="Huard M.D."/>
            <person name="Hughes L."/>
            <person name="Hurhula B."/>
            <person name="Husby M.E."/>
            <person name="Kamat A."/>
            <person name="Kanga B."/>
            <person name="Kashin S."/>
            <person name="Khazanovich D."/>
            <person name="Kisner P."/>
            <person name="Lance K."/>
            <person name="Lara M."/>
            <person name="Lee W."/>
            <person name="Lennon N."/>
            <person name="Letendre F."/>
            <person name="LeVine R."/>
            <person name="Lipovsky A."/>
            <person name="Liu X."/>
            <person name="Liu J."/>
            <person name="Liu S."/>
            <person name="Lokyitsang T."/>
            <person name="Lokyitsang Y."/>
            <person name="Lubonja R."/>
            <person name="Lui A."/>
            <person name="MacDonald P."/>
            <person name="Magnisalis V."/>
            <person name="Maru K."/>
            <person name="Matthews C."/>
            <person name="McCusker W."/>
            <person name="McDonough S."/>
            <person name="Mehta T."/>
            <person name="Meldrim J."/>
            <person name="Meneus L."/>
            <person name="Mihai O."/>
            <person name="Mihalev A."/>
            <person name="Mihova T."/>
            <person name="Mittelman R."/>
            <person name="Mlenga V."/>
            <person name="Montmayeur A."/>
            <person name="Mulrain L."/>
            <person name="Navidi A."/>
            <person name="Naylor J."/>
            <person name="Negash T."/>
            <person name="Nguyen T."/>
            <person name="Nguyen N."/>
            <person name="Nicol R."/>
            <person name="Norbu C."/>
            <person name="Norbu N."/>
            <person name="Novod N."/>
            <person name="O'Neill B."/>
            <person name="Osman S."/>
            <person name="Markiewicz E."/>
            <person name="Oyono O.L."/>
            <person name="Patti C."/>
            <person name="Phunkhang P."/>
            <person name="Pierre F."/>
            <person name="Priest M."/>
            <person name="Raghuraman S."/>
            <person name="Rege F."/>
            <person name="Reyes R."/>
            <person name="Rise C."/>
            <person name="Rogov P."/>
            <person name="Ross K."/>
            <person name="Ryan E."/>
            <person name="Settipalli S."/>
            <person name="Shea T."/>
            <person name="Sherpa N."/>
            <person name="Shi L."/>
            <person name="Shih D."/>
            <person name="Sparrow T."/>
            <person name="Spaulding J."/>
            <person name="Stalker J."/>
            <person name="Stange-Thomann N."/>
            <person name="Stavropoulos S."/>
            <person name="Stone C."/>
            <person name="Strader C."/>
            <person name="Tesfaye S."/>
            <person name="Thomson T."/>
            <person name="Thoulutsang Y."/>
            <person name="Thoulutsang D."/>
            <person name="Topham K."/>
            <person name="Topping I."/>
            <person name="Tsamla T."/>
            <person name="Vassiliev H."/>
            <person name="Vo A."/>
            <person name="Wangchuk T."/>
            <person name="Wangdi T."/>
            <person name="Weiand M."/>
            <person name="Wilkinson J."/>
            <person name="Wilson A."/>
            <person name="Yadav S."/>
            <person name="Young G."/>
            <person name="Yu Q."/>
            <person name="Zembek L."/>
            <person name="Zhong D."/>
            <person name="Zimmer A."/>
            <person name="Zwirko Z."/>
            <person name="Jaffe D.B."/>
            <person name="Alvarez P."/>
            <person name="Brockman W."/>
            <person name="Butler J."/>
            <person name="Chin C."/>
            <person name="Gnerre S."/>
            <person name="MacCallum I."/>
            <person name="Graves J.A."/>
            <person name="Ponting C.P."/>
            <person name="Breen M."/>
            <person name="Samollow P.B."/>
            <person name="Lander E.S."/>
            <person name="Lindblad-Toh K."/>
        </authorList>
    </citation>
    <scope>NUCLEOTIDE SEQUENCE [LARGE SCALE GENOMIC DNA]</scope>
</reference>
<feature type="region of interest" description="Disordered" evidence="2">
    <location>
        <begin position="1"/>
        <end position="49"/>
    </location>
</feature>
<evidence type="ECO:0000256" key="2">
    <source>
        <dbReference type="SAM" id="MobiDB-lite"/>
    </source>
</evidence>
<keyword evidence="1" id="KW-0175">Coiled coil</keyword>
<evidence type="ECO:0000256" key="1">
    <source>
        <dbReference type="SAM" id="Coils"/>
    </source>
</evidence>
<dbReference type="FunFam" id="3.30.70.1820:FF:000001">
    <property type="entry name" value="Uncharacterized protein"/>
    <property type="match status" value="1"/>
</dbReference>
<name>A0A5F8HBM4_MONDO</name>
<evidence type="ECO:0000313" key="4">
    <source>
        <dbReference type="Ensembl" id="ENSMODP00000057414.1"/>
    </source>
</evidence>
<reference evidence="4" key="3">
    <citation type="submission" date="2025-09" db="UniProtKB">
        <authorList>
            <consortium name="Ensembl"/>
        </authorList>
    </citation>
    <scope>IDENTIFICATION</scope>
</reference>
<dbReference type="InParanoid" id="A0A5F8HBM4"/>
<protein>
    <recommendedName>
        <fullName evidence="3">L1 transposable element RRM domain-containing protein</fullName>
    </recommendedName>
</protein>
<sequence length="359" mass="41987">MAHMAQNQASRKKGKKVTIENFYGGSTQGKEENEEEIQKNSEHASQNGNYQQALEDLKLELIQKMETFWKEKWEKEISCLTDKTAQLEKELEASNRRADKAEKQIQSLMTRIKHLEESEMIKQQESIKQTQIINELEENRKYLTEKVTDLENRGRRENLRIIGLPEKPEVNNKLDIILEEIIKENCPHVLEQGGKIEIERIHRTPSILNPQKTTPRNVIAKFKSFQVKEKILQEAKKKSFRYKGAPIRITHDLAANTLRDHKAWNTIFRKDIQAAKKKPFRYHGNTVRITPDPTSSTLKDEKEWNMLFPKSKGTRSTTKNQIPIKTDYILTGESMVQVFVKKRPDLNRKFDVQAQNPRE</sequence>
<dbReference type="Proteomes" id="UP000002280">
    <property type="component" value="Chromosome 4"/>
</dbReference>
<dbReference type="InterPro" id="IPR043636">
    <property type="entry name" value="L1_RRM_dom"/>
</dbReference>
<dbReference type="GO" id="GO:0003727">
    <property type="term" value="F:single-stranded RNA binding"/>
    <property type="evidence" value="ECO:0000318"/>
    <property type="project" value="GO_Central"/>
</dbReference>
<dbReference type="Ensembl" id="ENSMODT00000001255.3">
    <property type="protein sequence ID" value="ENSMODP00000057414.1"/>
    <property type="gene ID" value="ENSMODG00000038786.1"/>
</dbReference>
<dbReference type="Gene3D" id="3.30.70.1820">
    <property type="entry name" value="L1 transposable element, RRM domain"/>
    <property type="match status" value="1"/>
</dbReference>
<proteinExistence type="predicted"/>
<organism evidence="4 5">
    <name type="scientific">Monodelphis domestica</name>
    <name type="common">Gray short-tailed opossum</name>
    <dbReference type="NCBI Taxonomy" id="13616"/>
    <lineage>
        <taxon>Eukaryota</taxon>
        <taxon>Metazoa</taxon>
        <taxon>Chordata</taxon>
        <taxon>Craniata</taxon>
        <taxon>Vertebrata</taxon>
        <taxon>Euteleostomi</taxon>
        <taxon>Mammalia</taxon>
        <taxon>Metatheria</taxon>
        <taxon>Didelphimorphia</taxon>
        <taxon>Didelphidae</taxon>
        <taxon>Monodelphis</taxon>
    </lineage>
</organism>
<dbReference type="PANTHER" id="PTHR11505">
    <property type="entry name" value="L1 TRANSPOSABLE ELEMENT-RELATED"/>
    <property type="match status" value="1"/>
</dbReference>